<organism evidence="2 3">
    <name type="scientific">Morganella morganii subsp. morganii KT</name>
    <dbReference type="NCBI Taxonomy" id="1124991"/>
    <lineage>
        <taxon>Bacteria</taxon>
        <taxon>Pseudomonadati</taxon>
        <taxon>Pseudomonadota</taxon>
        <taxon>Gammaproteobacteria</taxon>
        <taxon>Enterobacterales</taxon>
        <taxon>Morganellaceae</taxon>
        <taxon>Morganella</taxon>
    </lineage>
</organism>
<feature type="transmembrane region" description="Helical" evidence="1">
    <location>
        <begin position="39"/>
        <end position="58"/>
    </location>
</feature>
<dbReference type="HOGENOM" id="CLU_1394984_0_0_6"/>
<dbReference type="EMBL" id="CP004345">
    <property type="protein sequence ID" value="AGG31938.1"/>
    <property type="molecule type" value="Genomic_DNA"/>
</dbReference>
<keyword evidence="1" id="KW-1133">Transmembrane helix</keyword>
<evidence type="ECO:0000313" key="3">
    <source>
        <dbReference type="Proteomes" id="UP000011834"/>
    </source>
</evidence>
<proteinExistence type="predicted"/>
<keyword evidence="1" id="KW-0812">Transmembrane</keyword>
<feature type="transmembrane region" description="Helical" evidence="1">
    <location>
        <begin position="150"/>
        <end position="175"/>
    </location>
</feature>
<keyword evidence="1" id="KW-0472">Membrane</keyword>
<dbReference type="AlphaFoldDB" id="M1SIM9"/>
<gene>
    <name evidence="2" type="ORF">MU9_2893</name>
</gene>
<keyword evidence="3" id="KW-1185">Reference proteome</keyword>
<feature type="transmembrane region" description="Helical" evidence="1">
    <location>
        <begin position="111"/>
        <end position="138"/>
    </location>
</feature>
<sequence>MRMFSKSTIENSIAILIAACAFYYFYNDIPLKWRFFGDATIAIISSAIIYIALTAASVKINEKRYSKQVKSICRDIGISDNSEVPEEVKRFNDAVLLRYSEEKFVNRITNLIGLIVSIVSVIVEVACILSLVFLLFYIPINDYYHDDFLMWMPVMWFVLFWVVILVISSASQLLFNRYPGEAKGFNKFYDRIRNT</sequence>
<dbReference type="RefSeq" id="WP_015422870.1">
    <property type="nucleotide sequence ID" value="NC_020418.1"/>
</dbReference>
<name>M1SIM9_MORMO</name>
<protein>
    <submittedName>
        <fullName evidence="2">Uncharacterized protein</fullName>
    </submittedName>
</protein>
<dbReference type="Proteomes" id="UP000011834">
    <property type="component" value="Chromosome"/>
</dbReference>
<reference evidence="2 3" key="1">
    <citation type="journal article" date="2012" name="BMC Genomics">
        <title>Whole-genome sequencing and identification of Morganella morganii KT pathogenicity-related genes.</title>
        <authorList>
            <person name="Chen Y.T."/>
            <person name="Peng H.L."/>
            <person name="Shia W.C."/>
            <person name="Hsu F.R."/>
            <person name="Ken C.F."/>
            <person name="Tsao Y.M."/>
            <person name="Chen C.H."/>
            <person name="Liu C.E."/>
            <person name="Hsieh M.F."/>
            <person name="Chen H.C."/>
            <person name="Tang C.Y."/>
            <person name="Ku T.H."/>
        </authorList>
    </citation>
    <scope>NUCLEOTIDE SEQUENCE [LARGE SCALE GENOMIC DNA]</scope>
    <source>
        <strain evidence="2 3">KT</strain>
    </source>
</reference>
<feature type="transmembrane region" description="Helical" evidence="1">
    <location>
        <begin position="12"/>
        <end position="27"/>
    </location>
</feature>
<accession>M1SIM9</accession>
<evidence type="ECO:0000256" key="1">
    <source>
        <dbReference type="SAM" id="Phobius"/>
    </source>
</evidence>
<evidence type="ECO:0000313" key="2">
    <source>
        <dbReference type="EMBL" id="AGG31938.1"/>
    </source>
</evidence>
<dbReference type="KEGG" id="mmk:MU9_2893"/>
<dbReference type="eggNOG" id="ENOG5034BHM">
    <property type="taxonomic scope" value="Bacteria"/>
</dbReference>